<dbReference type="Proteomes" id="UP000294599">
    <property type="component" value="Unassembled WGS sequence"/>
</dbReference>
<evidence type="ECO:0000313" key="2">
    <source>
        <dbReference type="EMBL" id="TCT00263.1"/>
    </source>
</evidence>
<name>A0A4R3LJB7_9GAMM</name>
<feature type="region of interest" description="Disordered" evidence="1">
    <location>
        <begin position="47"/>
        <end position="77"/>
    </location>
</feature>
<organism evidence="2 3">
    <name type="scientific">Pseudofulvimonas gallinarii</name>
    <dbReference type="NCBI Taxonomy" id="634155"/>
    <lineage>
        <taxon>Bacteria</taxon>
        <taxon>Pseudomonadati</taxon>
        <taxon>Pseudomonadota</taxon>
        <taxon>Gammaproteobacteria</taxon>
        <taxon>Lysobacterales</taxon>
        <taxon>Rhodanobacteraceae</taxon>
        <taxon>Pseudofulvimonas</taxon>
    </lineage>
</organism>
<accession>A0A4R3LJB7</accession>
<comment type="caution">
    <text evidence="2">The sequence shown here is derived from an EMBL/GenBank/DDBJ whole genome shotgun (WGS) entry which is preliminary data.</text>
</comment>
<dbReference type="RefSeq" id="WP_123522737.1">
    <property type="nucleotide sequence ID" value="NZ_JBHLWF010000007.1"/>
</dbReference>
<dbReference type="EMBL" id="SMAF01000003">
    <property type="protein sequence ID" value="TCT00263.1"/>
    <property type="molecule type" value="Genomic_DNA"/>
</dbReference>
<evidence type="ECO:0000313" key="3">
    <source>
        <dbReference type="Proteomes" id="UP000294599"/>
    </source>
</evidence>
<dbReference type="AlphaFoldDB" id="A0A4R3LJB7"/>
<proteinExistence type="predicted"/>
<gene>
    <name evidence="2" type="ORF">EDC25_10331</name>
</gene>
<sequence length="77" mass="9017">MNVLDTLRSELRRMQAQDFALRLHRELAMTPDDPDLRWALRELQSEIATRGPSRQRRAATRGRRQRVQRGTSLLPGH</sequence>
<evidence type="ECO:0000256" key="1">
    <source>
        <dbReference type="SAM" id="MobiDB-lite"/>
    </source>
</evidence>
<keyword evidence="3" id="KW-1185">Reference proteome</keyword>
<reference evidence="2 3" key="1">
    <citation type="submission" date="2019-03" db="EMBL/GenBank/DDBJ databases">
        <title>Genomic Encyclopedia of Type Strains, Phase IV (KMG-IV): sequencing the most valuable type-strain genomes for metagenomic binning, comparative biology and taxonomic classification.</title>
        <authorList>
            <person name="Goeker M."/>
        </authorList>
    </citation>
    <scope>NUCLEOTIDE SEQUENCE [LARGE SCALE GENOMIC DNA]</scope>
    <source>
        <strain evidence="2 3">DSM 21944</strain>
    </source>
</reference>
<protein>
    <submittedName>
        <fullName evidence="2">Uncharacterized protein</fullName>
    </submittedName>
</protein>
<feature type="compositionally biased region" description="Basic residues" evidence="1">
    <location>
        <begin position="53"/>
        <end position="67"/>
    </location>
</feature>